<sequence length="320" mass="35232">MAKWELLIFIAFAALVSCTEVDDVEQKKRNAGKGTSINAIPTGAQKQDYTYSIYTQNPSLQSSSTGGSSYQSQPPNSFYPSQGSSQYYTSPNTQTDTSSSSYSTQQQPQINLLPPQTTSQFVPLNFVPNPGYQSKYQIVPSKSNGNIQLAFLQQPASYPTQPIVPYAPQLFSPNPTSQISPHQSPIINSLPQGHFNVPNYQPLSLGGSYLAQPSTMLLFAQPNPNPYNNLLYQNPVQSFYNYYPSNSQSKYNVQYVPQGSPSEYEKLQGPISQSVPKEENDITHNSEYSSPSDSSSSYKSAYSASRNTYGKLNSHIALSV</sequence>
<dbReference type="PROSITE" id="PS51257">
    <property type="entry name" value="PROKAR_LIPOPROTEIN"/>
    <property type="match status" value="1"/>
</dbReference>
<dbReference type="AlphaFoldDB" id="A0A2A4JFZ3"/>
<name>A0A2A4JFZ3_HELVI</name>
<evidence type="ECO:0000256" key="2">
    <source>
        <dbReference type="SAM" id="SignalP"/>
    </source>
</evidence>
<feature type="compositionally biased region" description="Polar residues" evidence="1">
    <location>
        <begin position="76"/>
        <end position="92"/>
    </location>
</feature>
<gene>
    <name evidence="3" type="ORF">B5V51_3126</name>
</gene>
<feature type="compositionally biased region" description="Low complexity" evidence="1">
    <location>
        <begin position="286"/>
        <end position="303"/>
    </location>
</feature>
<keyword evidence="2" id="KW-0732">Signal</keyword>
<comment type="caution">
    <text evidence="3">The sequence shown here is derived from an EMBL/GenBank/DDBJ whole genome shotgun (WGS) entry which is preliminary data.</text>
</comment>
<feature type="chain" id="PRO_5012110577" evidence="2">
    <location>
        <begin position="19"/>
        <end position="320"/>
    </location>
</feature>
<reference evidence="3" key="1">
    <citation type="submission" date="2017-09" db="EMBL/GenBank/DDBJ databases">
        <title>Contemporary evolution of a Lepidopteran species, Heliothis virescens, in response to modern agricultural practices.</title>
        <authorList>
            <person name="Fritz M.L."/>
            <person name="Deyonke A.M."/>
            <person name="Papanicolaou A."/>
            <person name="Micinski S."/>
            <person name="Westbrook J."/>
            <person name="Gould F."/>
        </authorList>
    </citation>
    <scope>NUCLEOTIDE SEQUENCE [LARGE SCALE GENOMIC DNA]</scope>
    <source>
        <strain evidence="3">HvINT-</strain>
        <tissue evidence="3">Whole body</tissue>
    </source>
</reference>
<evidence type="ECO:0000256" key="1">
    <source>
        <dbReference type="SAM" id="MobiDB-lite"/>
    </source>
</evidence>
<feature type="compositionally biased region" description="Low complexity" evidence="1">
    <location>
        <begin position="93"/>
        <end position="108"/>
    </location>
</feature>
<feature type="region of interest" description="Disordered" evidence="1">
    <location>
        <begin position="60"/>
        <end position="108"/>
    </location>
</feature>
<dbReference type="EMBL" id="NWSH01001729">
    <property type="protein sequence ID" value="PCG70322.1"/>
    <property type="molecule type" value="Genomic_DNA"/>
</dbReference>
<feature type="signal peptide" evidence="2">
    <location>
        <begin position="1"/>
        <end position="18"/>
    </location>
</feature>
<feature type="compositionally biased region" description="Low complexity" evidence="1">
    <location>
        <begin position="60"/>
        <end position="75"/>
    </location>
</feature>
<proteinExistence type="predicted"/>
<organism evidence="3">
    <name type="scientific">Heliothis virescens</name>
    <name type="common">Tobacco budworm moth</name>
    <dbReference type="NCBI Taxonomy" id="7102"/>
    <lineage>
        <taxon>Eukaryota</taxon>
        <taxon>Metazoa</taxon>
        <taxon>Ecdysozoa</taxon>
        <taxon>Arthropoda</taxon>
        <taxon>Hexapoda</taxon>
        <taxon>Insecta</taxon>
        <taxon>Pterygota</taxon>
        <taxon>Neoptera</taxon>
        <taxon>Endopterygota</taxon>
        <taxon>Lepidoptera</taxon>
        <taxon>Glossata</taxon>
        <taxon>Ditrysia</taxon>
        <taxon>Noctuoidea</taxon>
        <taxon>Noctuidae</taxon>
        <taxon>Heliothinae</taxon>
        <taxon>Heliothis</taxon>
    </lineage>
</organism>
<feature type="region of interest" description="Disordered" evidence="1">
    <location>
        <begin position="259"/>
        <end position="303"/>
    </location>
</feature>
<accession>A0A2A4JFZ3</accession>
<evidence type="ECO:0000313" key="3">
    <source>
        <dbReference type="EMBL" id="PCG70322.1"/>
    </source>
</evidence>
<protein>
    <submittedName>
        <fullName evidence="3">Uncharacterized protein</fullName>
    </submittedName>
</protein>